<name>A0A225X469_9STRA</name>
<proteinExistence type="predicted"/>
<feature type="compositionally biased region" description="Basic and acidic residues" evidence="3">
    <location>
        <begin position="173"/>
        <end position="188"/>
    </location>
</feature>
<evidence type="ECO:0000256" key="1">
    <source>
        <dbReference type="ARBA" id="ARBA00022490"/>
    </source>
</evidence>
<gene>
    <name evidence="4" type="ORF">PHMEG_000193</name>
</gene>
<organism evidence="4 5">
    <name type="scientific">Phytophthora megakarya</name>
    <dbReference type="NCBI Taxonomy" id="4795"/>
    <lineage>
        <taxon>Eukaryota</taxon>
        <taxon>Sar</taxon>
        <taxon>Stramenopiles</taxon>
        <taxon>Oomycota</taxon>
        <taxon>Peronosporomycetes</taxon>
        <taxon>Peronosporales</taxon>
        <taxon>Peronosporaceae</taxon>
        <taxon>Phytophthora</taxon>
    </lineage>
</organism>
<keyword evidence="2" id="KW-0206">Cytoskeleton</keyword>
<accession>A0A225X469</accession>
<evidence type="ECO:0000256" key="3">
    <source>
        <dbReference type="SAM" id="MobiDB-lite"/>
    </source>
</evidence>
<dbReference type="AlphaFoldDB" id="A0A225X469"/>
<feature type="compositionally biased region" description="Acidic residues" evidence="3">
    <location>
        <begin position="189"/>
        <end position="207"/>
    </location>
</feature>
<dbReference type="PANTHER" id="PTHR15431:SF4">
    <property type="entry name" value="PROTEIN TONNEAU 1B"/>
    <property type="match status" value="1"/>
</dbReference>
<evidence type="ECO:0008006" key="6">
    <source>
        <dbReference type="Google" id="ProtNLM"/>
    </source>
</evidence>
<dbReference type="Proteomes" id="UP000198211">
    <property type="component" value="Unassembled WGS sequence"/>
</dbReference>
<dbReference type="PANTHER" id="PTHR15431">
    <property type="entry name" value="FGFR1 ONCOGENE PARTNER/LISH DOMAIN-CONTAINING PROTEIN"/>
    <property type="match status" value="1"/>
</dbReference>
<reference evidence="5" key="1">
    <citation type="submission" date="2017-03" db="EMBL/GenBank/DDBJ databases">
        <title>Phytopthora megakarya and P. palmivora, two closely related causual agents of cacao black pod achieved similar genome size and gene model numbers by different mechanisms.</title>
        <authorList>
            <person name="Ali S."/>
            <person name="Shao J."/>
            <person name="Larry D.J."/>
            <person name="Kronmiller B."/>
            <person name="Shen D."/>
            <person name="Strem M.D."/>
            <person name="Melnick R.L."/>
            <person name="Guiltinan M.J."/>
            <person name="Tyler B.M."/>
            <person name="Meinhardt L.W."/>
            <person name="Bailey B.A."/>
        </authorList>
    </citation>
    <scope>NUCLEOTIDE SEQUENCE [LARGE SCALE GENOMIC DNA]</scope>
    <source>
        <strain evidence="5">zdho120</strain>
    </source>
</reference>
<dbReference type="OrthoDB" id="2160638at2759"/>
<comment type="caution">
    <text evidence="4">The sequence shown here is derived from an EMBL/GenBank/DDBJ whole genome shotgun (WGS) entry which is preliminary data.</text>
</comment>
<sequence>MLTSQGVLAKLKAELRAAVFEVMHEREGFVNNLDPHGPKLSDFPVETRATALSLIVDCLQFFHWDNALRVLLAETNAENEQHDSVLLAKKLRLVDNSSSSKPILFQLVESQLDDGDQVPPTIKTSTTLKYDHFDDEEEADQVKKISPPNPKIWEQKEVIQQLPPKETSNALETAKDEANDEANDKDGESSAEIEESMAEEVPSESELGESNYTKYDDEDSQAATGKQSTTPYASRLQKESEDDDKTEDNHHDYDESDTDDAVSLAAPPPAPAKLPALPPLVGIPSNTVTDGAEDDFDAVSACIEVSMNS</sequence>
<evidence type="ECO:0000313" key="4">
    <source>
        <dbReference type="EMBL" id="OWZ24671.1"/>
    </source>
</evidence>
<dbReference type="Gene3D" id="1.20.960.40">
    <property type="match status" value="1"/>
</dbReference>
<keyword evidence="1" id="KW-0963">Cytoplasm</keyword>
<evidence type="ECO:0000313" key="5">
    <source>
        <dbReference type="Proteomes" id="UP000198211"/>
    </source>
</evidence>
<protein>
    <recommendedName>
        <fullName evidence="6">LisH domain-containing protein</fullName>
    </recommendedName>
</protein>
<dbReference type="STRING" id="4795.A0A225X469"/>
<keyword evidence="5" id="KW-1185">Reference proteome</keyword>
<feature type="compositionally biased region" description="Pro residues" evidence="3">
    <location>
        <begin position="266"/>
        <end position="278"/>
    </location>
</feature>
<feature type="compositionally biased region" description="Polar residues" evidence="3">
    <location>
        <begin position="221"/>
        <end position="232"/>
    </location>
</feature>
<feature type="region of interest" description="Disordered" evidence="3">
    <location>
        <begin position="114"/>
        <end position="279"/>
    </location>
</feature>
<dbReference type="EMBL" id="NBNE01000005">
    <property type="protein sequence ID" value="OWZ24671.1"/>
    <property type="molecule type" value="Genomic_DNA"/>
</dbReference>
<evidence type="ECO:0000256" key="2">
    <source>
        <dbReference type="ARBA" id="ARBA00023212"/>
    </source>
</evidence>